<dbReference type="Pfam" id="PF15087">
    <property type="entry name" value="DUF4551"/>
    <property type="match status" value="1"/>
</dbReference>
<gene>
    <name evidence="1" type="ORF">Anas_01680</name>
</gene>
<dbReference type="OrthoDB" id="8193839at2759"/>
<evidence type="ECO:0000313" key="1">
    <source>
        <dbReference type="EMBL" id="KAB7494479.1"/>
    </source>
</evidence>
<proteinExistence type="predicted"/>
<sequence>MAYLLTPKNETPDMNVSMQLNEEGIDQTFRSLCNDLQEANSMEEHYSLLQDLLQGLKKYSTVRRVFWRQDSEALNLILKLLRTYCRSSSRSRGNKTENATNFGRRENELKIVILILQIIQMSLDHSQGCPHKAK</sequence>
<dbReference type="Proteomes" id="UP000326759">
    <property type="component" value="Unassembled WGS sequence"/>
</dbReference>
<protein>
    <submittedName>
        <fullName evidence="1">Uncharacterized protein</fullName>
    </submittedName>
</protein>
<organism evidence="1 2">
    <name type="scientific">Armadillidium nasatum</name>
    <dbReference type="NCBI Taxonomy" id="96803"/>
    <lineage>
        <taxon>Eukaryota</taxon>
        <taxon>Metazoa</taxon>
        <taxon>Ecdysozoa</taxon>
        <taxon>Arthropoda</taxon>
        <taxon>Crustacea</taxon>
        <taxon>Multicrustacea</taxon>
        <taxon>Malacostraca</taxon>
        <taxon>Eumalacostraca</taxon>
        <taxon>Peracarida</taxon>
        <taxon>Isopoda</taxon>
        <taxon>Oniscidea</taxon>
        <taxon>Crinocheta</taxon>
        <taxon>Armadillidiidae</taxon>
        <taxon>Armadillidium</taxon>
    </lineage>
</organism>
<evidence type="ECO:0000313" key="2">
    <source>
        <dbReference type="Proteomes" id="UP000326759"/>
    </source>
</evidence>
<dbReference type="EMBL" id="SEYY01024004">
    <property type="protein sequence ID" value="KAB7494479.1"/>
    <property type="molecule type" value="Genomic_DNA"/>
</dbReference>
<comment type="caution">
    <text evidence="1">The sequence shown here is derived from an EMBL/GenBank/DDBJ whole genome shotgun (WGS) entry which is preliminary data.</text>
</comment>
<keyword evidence="2" id="KW-1185">Reference proteome</keyword>
<dbReference type="InterPro" id="IPR027878">
    <property type="entry name" value="DUF4551"/>
</dbReference>
<accession>A0A5N5SLL6</accession>
<feature type="non-terminal residue" evidence="1">
    <location>
        <position position="134"/>
    </location>
</feature>
<name>A0A5N5SLL6_9CRUS</name>
<dbReference type="AlphaFoldDB" id="A0A5N5SLL6"/>
<reference evidence="1 2" key="1">
    <citation type="journal article" date="2019" name="PLoS Biol.">
        <title>Sex chromosomes control vertical transmission of feminizing Wolbachia symbionts in an isopod.</title>
        <authorList>
            <person name="Becking T."/>
            <person name="Chebbi M.A."/>
            <person name="Giraud I."/>
            <person name="Moumen B."/>
            <person name="Laverre T."/>
            <person name="Caubet Y."/>
            <person name="Peccoud J."/>
            <person name="Gilbert C."/>
            <person name="Cordaux R."/>
        </authorList>
    </citation>
    <scope>NUCLEOTIDE SEQUENCE [LARGE SCALE GENOMIC DNA]</scope>
    <source>
        <strain evidence="1">ANa2</strain>
        <tissue evidence="1">Whole body excluding digestive tract and cuticle</tissue>
    </source>
</reference>